<feature type="compositionally biased region" description="Basic and acidic residues" evidence="1">
    <location>
        <begin position="90"/>
        <end position="100"/>
    </location>
</feature>
<keyword evidence="3" id="KW-1185">Reference proteome</keyword>
<dbReference type="Proteomes" id="UP000316079">
    <property type="component" value="Unassembled WGS sequence"/>
</dbReference>
<organism evidence="2 3">
    <name type="scientific">Danionella cerebrum</name>
    <dbReference type="NCBI Taxonomy" id="2873325"/>
    <lineage>
        <taxon>Eukaryota</taxon>
        <taxon>Metazoa</taxon>
        <taxon>Chordata</taxon>
        <taxon>Craniata</taxon>
        <taxon>Vertebrata</taxon>
        <taxon>Euteleostomi</taxon>
        <taxon>Actinopterygii</taxon>
        <taxon>Neopterygii</taxon>
        <taxon>Teleostei</taxon>
        <taxon>Ostariophysi</taxon>
        <taxon>Cypriniformes</taxon>
        <taxon>Danionidae</taxon>
        <taxon>Danioninae</taxon>
        <taxon>Danionella</taxon>
    </lineage>
</organism>
<feature type="compositionally biased region" description="Low complexity" evidence="1">
    <location>
        <begin position="138"/>
        <end position="150"/>
    </location>
</feature>
<feature type="compositionally biased region" description="Low complexity" evidence="1">
    <location>
        <begin position="72"/>
        <end position="85"/>
    </location>
</feature>
<feature type="region of interest" description="Disordered" evidence="1">
    <location>
        <begin position="138"/>
        <end position="162"/>
    </location>
</feature>
<evidence type="ECO:0000256" key="1">
    <source>
        <dbReference type="SAM" id="MobiDB-lite"/>
    </source>
</evidence>
<sequence length="162" mass="18666">MEDPLSTENEDIASLNSELKTDSYESVFLFHREKPNPAAPSCVSLKSRVSMHRQIKFNDRPPADDPRVKFFSSESSCRSMKSEPSLNKPMEFKERKREKPNPAAPSCVSLKSDWSMSRPINFNDRPPADDLRVKFFSSESSCRSMKSEPSLNKPMEFKERKR</sequence>
<protein>
    <submittedName>
        <fullName evidence="2">Uncharacterized protein</fullName>
    </submittedName>
</protein>
<gene>
    <name evidence="2" type="ORF">DNTS_026091</name>
</gene>
<accession>A0A553NI27</accession>
<dbReference type="STRING" id="623744.A0A553NI27"/>
<feature type="compositionally biased region" description="Basic and acidic residues" evidence="1">
    <location>
        <begin position="56"/>
        <end position="68"/>
    </location>
</feature>
<evidence type="ECO:0000313" key="3">
    <source>
        <dbReference type="Proteomes" id="UP000316079"/>
    </source>
</evidence>
<feature type="region of interest" description="Disordered" evidence="1">
    <location>
        <begin position="56"/>
        <end position="110"/>
    </location>
</feature>
<dbReference type="AlphaFoldDB" id="A0A553NI27"/>
<comment type="caution">
    <text evidence="2">The sequence shown here is derived from an EMBL/GenBank/DDBJ whole genome shotgun (WGS) entry which is preliminary data.</text>
</comment>
<proteinExistence type="predicted"/>
<name>A0A553NI27_9TELE</name>
<evidence type="ECO:0000313" key="2">
    <source>
        <dbReference type="EMBL" id="TRY65070.1"/>
    </source>
</evidence>
<dbReference type="OrthoDB" id="8951038at2759"/>
<reference evidence="2 3" key="1">
    <citation type="journal article" date="2019" name="Sci. Data">
        <title>Hybrid genome assembly and annotation of Danionella translucida.</title>
        <authorList>
            <person name="Kadobianskyi M."/>
            <person name="Schulze L."/>
            <person name="Schuelke M."/>
            <person name="Judkewitz B."/>
        </authorList>
    </citation>
    <scope>NUCLEOTIDE SEQUENCE [LARGE SCALE GENOMIC DNA]</scope>
    <source>
        <strain evidence="2 3">Bolton</strain>
    </source>
</reference>
<dbReference type="EMBL" id="SRMA01026953">
    <property type="protein sequence ID" value="TRY65070.1"/>
    <property type="molecule type" value="Genomic_DNA"/>
</dbReference>